<dbReference type="Proteomes" id="UP000005025">
    <property type="component" value="Unassembled WGS sequence"/>
</dbReference>
<name>H1LIK2_9LACO</name>
<reference evidence="1 2" key="1">
    <citation type="submission" date="2011-09" db="EMBL/GenBank/DDBJ databases">
        <authorList>
            <person name="Weinstock G."/>
            <person name="Sodergren E."/>
            <person name="Clifton S."/>
            <person name="Fulton L."/>
            <person name="Fulton B."/>
            <person name="Courtney L."/>
            <person name="Fronick C."/>
            <person name="Harrison M."/>
            <person name="Strong C."/>
            <person name="Farmer C."/>
            <person name="Delahaunty K."/>
            <person name="Markovic C."/>
            <person name="Hall O."/>
            <person name="Minx P."/>
            <person name="Tomlinson C."/>
            <person name="Mitreva M."/>
            <person name="Hou S."/>
            <person name="Chen J."/>
            <person name="Wollam A."/>
            <person name="Pepin K.H."/>
            <person name="Johnson M."/>
            <person name="Bhonagiri V."/>
            <person name="Zhang X."/>
            <person name="Suruliraj S."/>
            <person name="Warren W."/>
            <person name="Chinwalla A."/>
            <person name="Mardis E.R."/>
            <person name="Wilson R.K."/>
        </authorList>
    </citation>
    <scope>NUCLEOTIDE SEQUENCE [LARGE SCALE GENOMIC DNA]</scope>
    <source>
        <strain evidence="1 2">F0435</strain>
    </source>
</reference>
<dbReference type="HOGENOM" id="CLU_3154185_0_0_9"/>
<sequence length="48" mass="5734">MYQRTATRQPYSFHYEAKQQLQTTFLTRITHFTLRGGTPFANIFSTNY</sequence>
<dbReference type="AlphaFoldDB" id="H1LIK2"/>
<evidence type="ECO:0000313" key="1">
    <source>
        <dbReference type="EMBL" id="EHO49731.1"/>
    </source>
</evidence>
<gene>
    <name evidence="1" type="ORF">HMPREF9104_02443</name>
</gene>
<protein>
    <submittedName>
        <fullName evidence="1">Uncharacterized protein</fullName>
    </submittedName>
</protein>
<comment type="caution">
    <text evidence="1">The sequence shown here is derived from an EMBL/GenBank/DDBJ whole genome shotgun (WGS) entry which is preliminary data.</text>
</comment>
<proteinExistence type="predicted"/>
<organism evidence="1 2">
    <name type="scientific">Lentilactobacillus kisonensis F0435</name>
    <dbReference type="NCBI Taxonomy" id="797516"/>
    <lineage>
        <taxon>Bacteria</taxon>
        <taxon>Bacillati</taxon>
        <taxon>Bacillota</taxon>
        <taxon>Bacilli</taxon>
        <taxon>Lactobacillales</taxon>
        <taxon>Lactobacillaceae</taxon>
        <taxon>Lentilactobacillus</taxon>
    </lineage>
</organism>
<dbReference type="EMBL" id="AGRJ01000211">
    <property type="protein sequence ID" value="EHO49731.1"/>
    <property type="molecule type" value="Genomic_DNA"/>
</dbReference>
<accession>H1LIK2</accession>
<dbReference type="STRING" id="797516.HMPREF9104_02443"/>
<evidence type="ECO:0000313" key="2">
    <source>
        <dbReference type="Proteomes" id="UP000005025"/>
    </source>
</evidence>